<evidence type="ECO:0000313" key="13">
    <source>
        <dbReference type="Proteomes" id="UP001283361"/>
    </source>
</evidence>
<gene>
    <name evidence="12" type="ORF">RRG08_061961</name>
</gene>
<protein>
    <recommendedName>
        <fullName evidence="10">Hexosyltransferase</fullName>
        <ecNumber evidence="10">2.4.1.-</ecNumber>
    </recommendedName>
</protein>
<evidence type="ECO:0000256" key="8">
    <source>
        <dbReference type="ARBA" id="ARBA00023034"/>
    </source>
</evidence>
<reference evidence="12" key="1">
    <citation type="journal article" date="2023" name="G3 (Bethesda)">
        <title>A reference genome for the long-term kleptoplast-retaining sea slug Elysia crispata morphotype clarki.</title>
        <authorList>
            <person name="Eastman K.E."/>
            <person name="Pendleton A.L."/>
            <person name="Shaikh M.A."/>
            <person name="Suttiyut T."/>
            <person name="Ogas R."/>
            <person name="Tomko P."/>
            <person name="Gavelis G."/>
            <person name="Widhalm J.R."/>
            <person name="Wisecaver J.H."/>
        </authorList>
    </citation>
    <scope>NUCLEOTIDE SEQUENCE</scope>
    <source>
        <strain evidence="12">ECLA1</strain>
    </source>
</reference>
<keyword evidence="3 10" id="KW-0328">Glycosyltransferase</keyword>
<keyword evidence="13" id="KW-1185">Reference proteome</keyword>
<dbReference type="EMBL" id="JAWDGP010003871">
    <property type="protein sequence ID" value="KAK3769989.1"/>
    <property type="molecule type" value="Genomic_DNA"/>
</dbReference>
<dbReference type="GO" id="GO:0006493">
    <property type="term" value="P:protein O-linked glycosylation"/>
    <property type="evidence" value="ECO:0007669"/>
    <property type="project" value="TreeGrafter"/>
</dbReference>
<comment type="subcellular location">
    <subcellularLocation>
        <location evidence="1 10">Golgi apparatus membrane</location>
        <topology evidence="1 10">Single-pass type II membrane protein</topology>
    </subcellularLocation>
</comment>
<dbReference type="GO" id="GO:0000139">
    <property type="term" value="C:Golgi membrane"/>
    <property type="evidence" value="ECO:0007669"/>
    <property type="project" value="UniProtKB-SubCell"/>
</dbReference>
<dbReference type="InterPro" id="IPR002659">
    <property type="entry name" value="Glyco_trans_31"/>
</dbReference>
<evidence type="ECO:0000256" key="3">
    <source>
        <dbReference type="ARBA" id="ARBA00022676"/>
    </source>
</evidence>
<evidence type="ECO:0000256" key="10">
    <source>
        <dbReference type="RuleBase" id="RU363063"/>
    </source>
</evidence>
<sequence>MPDMESLDVEIPSSHDNSETKKKELAAMKERIYEDTMHKLEVESQIFKDIVMGNFTDSYRNLTIKHLLAYHWLLKRIARLVKQATNTSDSRGILICDVPEKQRVIRADHNKWFVSEQEYPFRFYPPWCKGYGVFMTRDVVRKLYTASTDMRNFWIDDVYVTGILAWRAGIKVRNFRHKYSTITHRKFEPNDIHSMFVMTKFAKNRSHRAYWNAMVSAQENL</sequence>
<feature type="region of interest" description="Disordered" evidence="11">
    <location>
        <begin position="1"/>
        <end position="22"/>
    </location>
</feature>
<evidence type="ECO:0000313" key="12">
    <source>
        <dbReference type="EMBL" id="KAK3769989.1"/>
    </source>
</evidence>
<dbReference type="Pfam" id="PF01762">
    <property type="entry name" value="Galactosyl_T"/>
    <property type="match status" value="1"/>
</dbReference>
<evidence type="ECO:0000256" key="4">
    <source>
        <dbReference type="ARBA" id="ARBA00022679"/>
    </source>
</evidence>
<evidence type="ECO:0000256" key="9">
    <source>
        <dbReference type="ARBA" id="ARBA00023136"/>
    </source>
</evidence>
<evidence type="ECO:0000256" key="1">
    <source>
        <dbReference type="ARBA" id="ARBA00004323"/>
    </source>
</evidence>
<evidence type="ECO:0000256" key="7">
    <source>
        <dbReference type="ARBA" id="ARBA00022989"/>
    </source>
</evidence>
<evidence type="ECO:0000256" key="11">
    <source>
        <dbReference type="SAM" id="MobiDB-lite"/>
    </source>
</evidence>
<organism evidence="12 13">
    <name type="scientific">Elysia crispata</name>
    <name type="common">lettuce slug</name>
    <dbReference type="NCBI Taxonomy" id="231223"/>
    <lineage>
        <taxon>Eukaryota</taxon>
        <taxon>Metazoa</taxon>
        <taxon>Spiralia</taxon>
        <taxon>Lophotrochozoa</taxon>
        <taxon>Mollusca</taxon>
        <taxon>Gastropoda</taxon>
        <taxon>Heterobranchia</taxon>
        <taxon>Euthyneura</taxon>
        <taxon>Panpulmonata</taxon>
        <taxon>Sacoglossa</taxon>
        <taxon>Placobranchoidea</taxon>
        <taxon>Plakobranchidae</taxon>
        <taxon>Elysia</taxon>
    </lineage>
</organism>
<evidence type="ECO:0000256" key="6">
    <source>
        <dbReference type="ARBA" id="ARBA00022968"/>
    </source>
</evidence>
<keyword evidence="8 10" id="KW-0333">Golgi apparatus</keyword>
<dbReference type="GO" id="GO:0016758">
    <property type="term" value="F:hexosyltransferase activity"/>
    <property type="evidence" value="ECO:0007669"/>
    <property type="project" value="InterPro"/>
</dbReference>
<evidence type="ECO:0000256" key="5">
    <source>
        <dbReference type="ARBA" id="ARBA00022692"/>
    </source>
</evidence>
<dbReference type="EC" id="2.4.1.-" evidence="10"/>
<name>A0AAE0ZID2_9GAST</name>
<keyword evidence="7" id="KW-1133">Transmembrane helix</keyword>
<comment type="similarity">
    <text evidence="2 10">Belongs to the glycosyltransferase 31 family.</text>
</comment>
<keyword evidence="9" id="KW-0472">Membrane</keyword>
<keyword evidence="6" id="KW-0735">Signal-anchor</keyword>
<keyword evidence="5" id="KW-0812">Transmembrane</keyword>
<evidence type="ECO:0000256" key="2">
    <source>
        <dbReference type="ARBA" id="ARBA00008661"/>
    </source>
</evidence>
<dbReference type="Proteomes" id="UP001283361">
    <property type="component" value="Unassembled WGS sequence"/>
</dbReference>
<dbReference type="PANTHER" id="PTHR11214">
    <property type="entry name" value="BETA-1,3-N-ACETYLGLUCOSAMINYLTRANSFERASE"/>
    <property type="match status" value="1"/>
</dbReference>
<dbReference type="AlphaFoldDB" id="A0AAE0ZID2"/>
<accession>A0AAE0ZID2</accession>
<comment type="caution">
    <text evidence="12">The sequence shown here is derived from an EMBL/GenBank/DDBJ whole genome shotgun (WGS) entry which is preliminary data.</text>
</comment>
<proteinExistence type="inferred from homology"/>
<keyword evidence="4" id="KW-0808">Transferase</keyword>
<dbReference type="PANTHER" id="PTHR11214:SF376">
    <property type="entry name" value="HEXOSYLTRANSFERASE"/>
    <property type="match status" value="1"/>
</dbReference>